<evidence type="ECO:0000313" key="2">
    <source>
        <dbReference type="EMBL" id="NXX82815.1"/>
    </source>
</evidence>
<dbReference type="OrthoDB" id="9390335at2759"/>
<protein>
    <submittedName>
        <fullName evidence="2">CE295 protein</fullName>
    </submittedName>
</protein>
<feature type="region of interest" description="Disordered" evidence="1">
    <location>
        <begin position="182"/>
        <end position="207"/>
    </location>
</feature>
<sequence length="207" mass="22670">VQRVPCDVSPTISTGSFLTSEALDVSPVDTGMSSDSVQVGMLRETASCPLNSWLPFSLQQRQENLSGVSETQLPEGRMYLYKSSQIRQILGKCPGDLNSPSEDNTHFQALEAELDFPEKERPCLNFHHQLFQPLEPNLDSDASSSCSLQDIREFSKTSKFSTKSQDTSTLLEVGNSSLNVQSSNLASSLKTNGKNSITSEESVKDIT</sequence>
<feature type="compositionally biased region" description="Polar residues" evidence="1">
    <location>
        <begin position="182"/>
        <end position="200"/>
    </location>
</feature>
<dbReference type="EMBL" id="WBNH01008696">
    <property type="protein sequence ID" value="NXX82815.1"/>
    <property type="molecule type" value="Genomic_DNA"/>
</dbReference>
<organism evidence="2 3">
    <name type="scientific">Urocolius indicus</name>
    <name type="common">Red-faced mousebird</name>
    <name type="synonym">Colius indicus</name>
    <dbReference type="NCBI Taxonomy" id="458196"/>
    <lineage>
        <taxon>Eukaryota</taxon>
        <taxon>Metazoa</taxon>
        <taxon>Chordata</taxon>
        <taxon>Craniata</taxon>
        <taxon>Vertebrata</taxon>
        <taxon>Euteleostomi</taxon>
        <taxon>Archelosauria</taxon>
        <taxon>Archosauria</taxon>
        <taxon>Dinosauria</taxon>
        <taxon>Saurischia</taxon>
        <taxon>Theropoda</taxon>
        <taxon>Coelurosauria</taxon>
        <taxon>Aves</taxon>
        <taxon>Neognathae</taxon>
        <taxon>Neoaves</taxon>
        <taxon>Telluraves</taxon>
        <taxon>Coraciimorphae</taxon>
        <taxon>Coliiformes</taxon>
        <taxon>Coliidae</taxon>
        <taxon>Urocolius</taxon>
    </lineage>
</organism>
<reference evidence="2" key="1">
    <citation type="submission" date="2020-02" db="EMBL/GenBank/DDBJ databases">
        <title>Bird 10,000 Genomes (B10K) Project - Family phase.</title>
        <authorList>
            <person name="Zhang G."/>
        </authorList>
    </citation>
    <scope>NUCLEOTIDE SEQUENCE</scope>
    <source>
        <strain evidence="2">B10K-DU-030-59</strain>
    </source>
</reference>
<accession>A0A852L2U0</accession>
<feature type="non-terminal residue" evidence="2">
    <location>
        <position position="207"/>
    </location>
</feature>
<keyword evidence="3" id="KW-1185">Reference proteome</keyword>
<dbReference type="AlphaFoldDB" id="A0A852L2U0"/>
<comment type="caution">
    <text evidence="2">The sequence shown here is derived from an EMBL/GenBank/DDBJ whole genome shotgun (WGS) entry which is preliminary data.</text>
</comment>
<gene>
    <name evidence="2" type="primary">Cep295_5</name>
    <name evidence="2" type="ORF">UROIND_R15233</name>
</gene>
<evidence type="ECO:0000256" key="1">
    <source>
        <dbReference type="SAM" id="MobiDB-lite"/>
    </source>
</evidence>
<evidence type="ECO:0000313" key="3">
    <source>
        <dbReference type="Proteomes" id="UP000654395"/>
    </source>
</evidence>
<dbReference type="Proteomes" id="UP000654395">
    <property type="component" value="Unassembled WGS sequence"/>
</dbReference>
<proteinExistence type="predicted"/>
<feature type="non-terminal residue" evidence="2">
    <location>
        <position position="1"/>
    </location>
</feature>
<name>A0A852L2U0_UROIN</name>